<dbReference type="EMBL" id="VDLU01000001">
    <property type="protein sequence ID" value="TNJ30338.1"/>
    <property type="molecule type" value="Genomic_DNA"/>
</dbReference>
<gene>
    <name evidence="2" type="ORF">GMRT_10391</name>
</gene>
<evidence type="ECO:0000313" key="3">
    <source>
        <dbReference type="Proteomes" id="UP000315496"/>
    </source>
</evidence>
<name>A0A4Z1T3W1_GIAMU</name>
<dbReference type="Proteomes" id="UP000315496">
    <property type="component" value="Chromosome 1"/>
</dbReference>
<organism evidence="2 3">
    <name type="scientific">Giardia muris</name>
    <dbReference type="NCBI Taxonomy" id="5742"/>
    <lineage>
        <taxon>Eukaryota</taxon>
        <taxon>Metamonada</taxon>
        <taxon>Diplomonadida</taxon>
        <taxon>Hexamitidae</taxon>
        <taxon>Giardiinae</taxon>
        <taxon>Giardia</taxon>
    </lineage>
</organism>
<proteinExistence type="predicted"/>
<comment type="caution">
    <text evidence="2">The sequence shown here is derived from an EMBL/GenBank/DDBJ whole genome shotgun (WGS) entry which is preliminary data.</text>
</comment>
<protein>
    <submittedName>
        <fullName evidence="2">Uncharacterized protein</fullName>
    </submittedName>
</protein>
<evidence type="ECO:0000313" key="2">
    <source>
        <dbReference type="EMBL" id="TNJ30338.1"/>
    </source>
</evidence>
<dbReference type="VEuPathDB" id="GiardiaDB:GMRT_10391"/>
<reference evidence="2 3" key="1">
    <citation type="submission" date="2019-05" db="EMBL/GenBank/DDBJ databases">
        <title>The compact genome of Giardia muris reveals important steps in the evolution of intestinal protozoan parasites.</title>
        <authorList>
            <person name="Xu F."/>
            <person name="Jimenez-Gonzalez A."/>
            <person name="Einarsson E."/>
            <person name="Astvaldsson A."/>
            <person name="Peirasmaki D."/>
            <person name="Eckmann L."/>
            <person name="Andersson J.O."/>
            <person name="Svard S.G."/>
            <person name="Jerlstrom-Hultqvist J."/>
        </authorList>
    </citation>
    <scope>NUCLEOTIDE SEQUENCE [LARGE SCALE GENOMIC DNA]</scope>
    <source>
        <strain evidence="2 3">Roberts-Thomson</strain>
    </source>
</reference>
<accession>A0A4Z1T3W1</accession>
<evidence type="ECO:0000256" key="1">
    <source>
        <dbReference type="SAM" id="MobiDB-lite"/>
    </source>
</evidence>
<dbReference type="AlphaFoldDB" id="A0A4Z1T3W1"/>
<sequence length="1158" mass="128544">MIETSIGILDAAVRYYDAHAYRNALKLFQILILHLQRAPHSLWLACAACLASLDHIPCCVQVIRHVLQLNGTRSERIEALQLAVTALCNARQTSSNQAHLYAFLGLLSELSPSNTLLTLGYSVLYTNSYALSFPDHLLKNPCTEASETLLYAFSTLMRARVAHFQGDLEDAIVLYKEALGNGSFPEVTVAAQEGLLLCYLYSYYSNKGDTIEDDMALTADRDNLTGLYHALEKASAPLSDAIVLLTGLLFRTSTVSMMNVSTRSNALSSLPYFIYSPSPTVAEEALLAMISMLKYTVTQDVNPSLDSLSSLLTLVLQAHITDENSQCFAACIPEVFHNASLVMSNNTQPERAFNFALVSIFAYYLRDGLEIKCSDLLPKCIRKSAEPDEVPDVLAEDTVVRLEEAVNEHWRTADSVIQTILNFATDPEGVENRTSLSQLLICAPMDSIYNLAWLCLQQEKLQTALFLSSFVQRMYYCPKTAILAAFVLETMGAPAAARLAVLLGPGGYRFLEAPQETTKDGQGEFWVSDSLKALQPITLAYLATLIDPSDVSSLSIHLAPALHEHVSGDSGISTTAAYANVALLYLAAAKYLSSNAQRYFMCNTHHYFDKLDSFTKKLSSKKGCYESYIQSFNTEILAKQYDYSKRIVSRAEKLGKLNYFNGLHDYSVQSEQQAVLLLNVIFIQAALFGSNGMSATLIQKYLSTICHEAPSPAFSAMGLFLTGCLALDSQAPSAVYFAAALLTGLKKKQVPPGSINSLWPTLREELQACCPDILGYFIHHGTNLTAELFRTELSARSPDKGQPIPLSLLVYLSTGLFDEGLYAEAIEIIRYTYGLYSPLYYPLLLHNALEIMFFALKKLREICQNKEYMALRQMCEGTEISAGTDTIASILAQAQESFKLLSTPLTEELAIQILDTDESLKRGDDLLDCARACISTLCEEAHQRLVRYRDAITSTKQRLERLVAAVRGQFTLKEDVLITCEAVTFFCDKLLEGGPLLGRNGYPWFKTPIGSILHRIGQSTRRYAPKYPQTQDSTDNALRTMTRKFGVASRVEVEVRAFFSFQHYVNTTPLRNSIKDIRGILSLLETAGKLLQDLSQQTKSLSDGIVNYSEQLAVHLQHSRPILQQRKIEEPPPEAQRTIQRAPGKQRQPSISDEDDDI</sequence>
<keyword evidence="3" id="KW-1185">Reference proteome</keyword>
<feature type="region of interest" description="Disordered" evidence="1">
    <location>
        <begin position="1125"/>
        <end position="1158"/>
    </location>
</feature>